<protein>
    <submittedName>
        <fullName evidence="1">Uncharacterized protein</fullName>
    </submittedName>
</protein>
<name>A0A6M3J2F3_9ZZZZ</name>
<reference evidence="1" key="1">
    <citation type="submission" date="2020-03" db="EMBL/GenBank/DDBJ databases">
        <title>The deep terrestrial virosphere.</title>
        <authorList>
            <person name="Holmfeldt K."/>
            <person name="Nilsson E."/>
            <person name="Simone D."/>
            <person name="Lopez-Fernandez M."/>
            <person name="Wu X."/>
            <person name="de Brujin I."/>
            <person name="Lundin D."/>
            <person name="Andersson A."/>
            <person name="Bertilsson S."/>
            <person name="Dopson M."/>
        </authorList>
    </citation>
    <scope>NUCLEOTIDE SEQUENCE</scope>
    <source>
        <strain evidence="1">MM415B00659</strain>
    </source>
</reference>
<dbReference type="EMBL" id="MT141489">
    <property type="protein sequence ID" value="QJA63062.1"/>
    <property type="molecule type" value="Genomic_DNA"/>
</dbReference>
<dbReference type="AlphaFoldDB" id="A0A6M3J2F3"/>
<accession>A0A6M3J2F3</accession>
<gene>
    <name evidence="1" type="ORF">MM415B00659_0016</name>
</gene>
<organism evidence="1">
    <name type="scientific">viral metagenome</name>
    <dbReference type="NCBI Taxonomy" id="1070528"/>
    <lineage>
        <taxon>unclassified sequences</taxon>
        <taxon>metagenomes</taxon>
        <taxon>organismal metagenomes</taxon>
    </lineage>
</organism>
<proteinExistence type="predicted"/>
<sequence>MFILMIYENRVRNVGMNVKSLYKIVKEDILPKHTCSIKPKESNIYSKKQIQHSFPGFSDEMNTKDKVKLGTFYELLTSGLFGGSLADIFTLVGFQDNNTLKIHPDVLDTKRKNIRESKAIVTGGHLTLFDGQINRYSWYQSMYPEFKTFFVVWRHNLKKRMNNYVSYIEVFKELANKTIYGAVIPFSLIFAMHASKDQDIIRRFELDTWEHCTTVKSQFLNLFIFNPEEAIKKLEFSCSDFIIKRLVTPDNMTMEGLKLDKIPIIVIDHVTYADWVQNEIMHTQEDVPF</sequence>
<evidence type="ECO:0000313" key="1">
    <source>
        <dbReference type="EMBL" id="QJA63062.1"/>
    </source>
</evidence>